<comment type="caution">
    <text evidence="2">The sequence shown here is derived from an EMBL/GenBank/DDBJ whole genome shotgun (WGS) entry which is preliminary data.</text>
</comment>
<keyword evidence="1" id="KW-0812">Transmembrane</keyword>
<dbReference type="EMBL" id="SHAH01000038">
    <property type="protein sequence ID" value="RZO76103.1"/>
    <property type="molecule type" value="Genomic_DNA"/>
</dbReference>
<keyword evidence="1" id="KW-1133">Transmembrane helix</keyword>
<organism evidence="2 3">
    <name type="scientific">OM182 bacterium</name>
    <dbReference type="NCBI Taxonomy" id="2510334"/>
    <lineage>
        <taxon>Bacteria</taxon>
        <taxon>Pseudomonadati</taxon>
        <taxon>Pseudomonadota</taxon>
        <taxon>Gammaproteobacteria</taxon>
        <taxon>OMG group</taxon>
        <taxon>OM182 clade</taxon>
    </lineage>
</organism>
<gene>
    <name evidence="2" type="ORF">EVA69_03385</name>
</gene>
<dbReference type="Proteomes" id="UP000320404">
    <property type="component" value="Unassembled WGS sequence"/>
</dbReference>
<keyword evidence="1" id="KW-0472">Membrane</keyword>
<evidence type="ECO:0008006" key="4">
    <source>
        <dbReference type="Google" id="ProtNLM"/>
    </source>
</evidence>
<sequence length="156" mass="17141">MNEQLKEKIDLLVKNLEARNRSERLLILGVVLATAVLGYLTFSFDPLRAEIGSLRSQVSVVGSQIAAQQRASAAMLETSQQDPNRFANDRLAVLAREQAVLDEEINNLAGNLVTPDEMTAILTTVLGRFTGLELQNFSNLPAKVLREDFTADNVTV</sequence>
<dbReference type="AlphaFoldDB" id="A0A520S0W8"/>
<protein>
    <recommendedName>
        <fullName evidence="4">Type II secretion system protein M</fullName>
    </recommendedName>
</protein>
<evidence type="ECO:0000313" key="2">
    <source>
        <dbReference type="EMBL" id="RZO76103.1"/>
    </source>
</evidence>
<feature type="transmembrane region" description="Helical" evidence="1">
    <location>
        <begin position="25"/>
        <end position="44"/>
    </location>
</feature>
<proteinExistence type="predicted"/>
<evidence type="ECO:0000313" key="3">
    <source>
        <dbReference type="Proteomes" id="UP000320404"/>
    </source>
</evidence>
<reference evidence="2 3" key="1">
    <citation type="submission" date="2019-02" db="EMBL/GenBank/DDBJ databases">
        <title>Prokaryotic population dynamics and viral predation in marine succession experiment using metagenomics: the confinement effect.</title>
        <authorList>
            <person name="Haro-Moreno J.M."/>
            <person name="Rodriguez-Valera F."/>
            <person name="Lopez-Perez M."/>
        </authorList>
    </citation>
    <scope>NUCLEOTIDE SEQUENCE [LARGE SCALE GENOMIC DNA]</scope>
    <source>
        <strain evidence="2">MED-G158</strain>
    </source>
</reference>
<evidence type="ECO:0000256" key="1">
    <source>
        <dbReference type="SAM" id="Phobius"/>
    </source>
</evidence>
<name>A0A520S0W8_9GAMM</name>
<accession>A0A520S0W8</accession>